<proteinExistence type="predicted"/>
<dbReference type="OrthoDB" id="8526884at2"/>
<dbReference type="Gene3D" id="3.30.70.270">
    <property type="match status" value="1"/>
</dbReference>
<dbReference type="Pfam" id="PF00990">
    <property type="entry name" value="GGDEF"/>
    <property type="match status" value="1"/>
</dbReference>
<gene>
    <name evidence="2" type="ORF">NCTC13163_00572</name>
</gene>
<name>A0A377FQW6_9BACL</name>
<dbReference type="AlphaFoldDB" id="A0A377FQW6"/>
<dbReference type="InterPro" id="IPR043128">
    <property type="entry name" value="Rev_trsase/Diguanyl_cyclase"/>
</dbReference>
<dbReference type="Proteomes" id="UP000254060">
    <property type="component" value="Unassembled WGS sequence"/>
</dbReference>
<sequence length="77" mass="9016">MAARLHDPLTSLSNRFLFSRKLEKRIEQYDHVAVFSISFNSIYRINHDSGYKFGDDWSVMPSLLEIEILETDVKINP</sequence>
<dbReference type="RefSeq" id="WP_029334342.1">
    <property type="nucleotide sequence ID" value="NZ_UGGP01000001.1"/>
</dbReference>
<evidence type="ECO:0000313" key="2">
    <source>
        <dbReference type="EMBL" id="STO07227.1"/>
    </source>
</evidence>
<evidence type="ECO:0000259" key="1">
    <source>
        <dbReference type="Pfam" id="PF00990"/>
    </source>
</evidence>
<evidence type="ECO:0000313" key="3">
    <source>
        <dbReference type="Proteomes" id="UP000254060"/>
    </source>
</evidence>
<organism evidence="2 3">
    <name type="scientific">Exiguobacterium aurantiacum</name>
    <dbReference type="NCBI Taxonomy" id="33987"/>
    <lineage>
        <taxon>Bacteria</taxon>
        <taxon>Bacillati</taxon>
        <taxon>Bacillota</taxon>
        <taxon>Bacilli</taxon>
        <taxon>Bacillales</taxon>
        <taxon>Bacillales Family XII. Incertae Sedis</taxon>
        <taxon>Exiguobacterium</taxon>
    </lineage>
</organism>
<accession>A0A377FQW6</accession>
<protein>
    <recommendedName>
        <fullName evidence="1">GGDEF domain-containing protein</fullName>
    </recommendedName>
</protein>
<dbReference type="EMBL" id="UGGP01000001">
    <property type="protein sequence ID" value="STO07227.1"/>
    <property type="molecule type" value="Genomic_DNA"/>
</dbReference>
<dbReference type="InterPro" id="IPR000160">
    <property type="entry name" value="GGDEF_dom"/>
</dbReference>
<feature type="domain" description="GGDEF" evidence="1">
    <location>
        <begin position="5"/>
        <end position="56"/>
    </location>
</feature>
<reference evidence="2 3" key="1">
    <citation type="submission" date="2018-06" db="EMBL/GenBank/DDBJ databases">
        <authorList>
            <consortium name="Pathogen Informatics"/>
            <person name="Doyle S."/>
        </authorList>
    </citation>
    <scope>NUCLEOTIDE SEQUENCE [LARGE SCALE GENOMIC DNA]</scope>
    <source>
        <strain evidence="2 3">NCTC13163</strain>
    </source>
</reference>